<evidence type="ECO:0000313" key="5">
    <source>
        <dbReference type="Proteomes" id="UP000494205"/>
    </source>
</evidence>
<proteinExistence type="predicted"/>
<dbReference type="EMBL" id="CADIJZ010000027">
    <property type="protein sequence ID" value="CAB3730963.1"/>
    <property type="molecule type" value="Genomic_DNA"/>
</dbReference>
<accession>A0A2N7W9C1</accession>
<dbReference type="OrthoDB" id="388551at2"/>
<dbReference type="InterPro" id="IPR036955">
    <property type="entry name" value="AP2/ERF_dom_sf"/>
</dbReference>
<sequence length="165" mass="18880">MLTQERLKVLLCYDPLTGIFTYRVERKRGTHPAGSVAGKVEDGYRRIKIDGKMYRAHRLAWLYVHGHMPRRVDHRDNIGDHNWIENLRPCTQSQNCANRVTRTDNKLGIKGVHFHKAAKRFVASIGWLGKMKHLGCYDTAEEAHEVYCLAADMLHGEFANHGASV</sequence>
<dbReference type="GO" id="GO:0003700">
    <property type="term" value="F:DNA-binding transcription factor activity"/>
    <property type="evidence" value="ECO:0007669"/>
    <property type="project" value="InterPro"/>
</dbReference>
<dbReference type="Gene3D" id="3.90.75.20">
    <property type="match status" value="1"/>
</dbReference>
<evidence type="ECO:0000313" key="4">
    <source>
        <dbReference type="Proteomes" id="UP000235659"/>
    </source>
</evidence>
<organism evidence="2 5">
    <name type="scientific">Paraburkholderia rhynchosiae</name>
    <dbReference type="NCBI Taxonomy" id="487049"/>
    <lineage>
        <taxon>Bacteria</taxon>
        <taxon>Pseudomonadati</taxon>
        <taxon>Pseudomonadota</taxon>
        <taxon>Betaproteobacteria</taxon>
        <taxon>Burkholderiales</taxon>
        <taxon>Burkholderiaceae</taxon>
        <taxon>Paraburkholderia</taxon>
    </lineage>
</organism>
<dbReference type="Proteomes" id="UP000235659">
    <property type="component" value="Unassembled WGS sequence"/>
</dbReference>
<reference evidence="2 5" key="2">
    <citation type="submission" date="2020-04" db="EMBL/GenBank/DDBJ databases">
        <authorList>
            <person name="De Canck E."/>
        </authorList>
    </citation>
    <scope>NUCLEOTIDE SEQUENCE [LARGE SCALE GENOMIC DNA]</scope>
    <source>
        <strain evidence="2 5">LMG 27174</strain>
    </source>
</reference>
<dbReference type="Proteomes" id="UP000494205">
    <property type="component" value="Unassembled WGS sequence"/>
</dbReference>
<protein>
    <recommendedName>
        <fullName evidence="1">HNH nuclease domain-containing protein</fullName>
    </recommendedName>
</protein>
<dbReference type="RefSeq" id="WP_102635320.1">
    <property type="nucleotide sequence ID" value="NZ_CADIJZ010000027.1"/>
</dbReference>
<dbReference type="Gene3D" id="3.30.730.10">
    <property type="entry name" value="AP2/ERF domain"/>
    <property type="match status" value="1"/>
</dbReference>
<evidence type="ECO:0000259" key="1">
    <source>
        <dbReference type="Pfam" id="PF13392"/>
    </source>
</evidence>
<keyword evidence="4" id="KW-1185">Reference proteome</keyword>
<dbReference type="GO" id="GO:0003677">
    <property type="term" value="F:DNA binding"/>
    <property type="evidence" value="ECO:0007669"/>
    <property type="project" value="InterPro"/>
</dbReference>
<feature type="domain" description="HNH nuclease" evidence="1">
    <location>
        <begin position="54"/>
        <end position="95"/>
    </location>
</feature>
<gene>
    <name evidence="3" type="ORF">C0Z16_28075</name>
    <name evidence="2" type="ORF">LMG27174_05794</name>
</gene>
<reference evidence="3 4" key="1">
    <citation type="submission" date="2018-01" db="EMBL/GenBank/DDBJ databases">
        <title>Whole genome analyses suggest that Burkholderia sensu lato contains two further novel genera in the rhizoxinica-symbiotica group Mycetohabitans gen. nov., and Trinickia gen. nov.: implications for the evolution of diazotrophy and nodulation in the Burkholderiaceae.</title>
        <authorList>
            <person name="Estrada-de los Santos P."/>
            <person name="Palmer M."/>
            <person name="Chavez-Ramirez B."/>
            <person name="Beukes C."/>
            <person name="Steenkamp E.T."/>
            <person name="Hirsch A.M."/>
            <person name="Manyaka P."/>
            <person name="Maluk M."/>
            <person name="Lafos M."/>
            <person name="Crook M."/>
            <person name="Gross E."/>
            <person name="Simon M.F."/>
            <person name="Bueno dos Reis Junior F."/>
            <person name="Poole P.S."/>
            <person name="Venter S.N."/>
            <person name="James E.K."/>
        </authorList>
    </citation>
    <scope>NUCLEOTIDE SEQUENCE [LARGE SCALE GENOMIC DNA]</scope>
    <source>
        <strain evidence="3 4">WSM 3937</strain>
    </source>
</reference>
<evidence type="ECO:0000313" key="2">
    <source>
        <dbReference type="EMBL" id="CAB3730963.1"/>
    </source>
</evidence>
<dbReference type="Pfam" id="PF13392">
    <property type="entry name" value="HNH_3"/>
    <property type="match status" value="1"/>
</dbReference>
<dbReference type="EMBL" id="PNXY01000026">
    <property type="protein sequence ID" value="PMS25994.1"/>
    <property type="molecule type" value="Genomic_DNA"/>
</dbReference>
<dbReference type="SUPFAM" id="SSF54171">
    <property type="entry name" value="DNA-binding domain"/>
    <property type="match status" value="1"/>
</dbReference>
<evidence type="ECO:0000313" key="3">
    <source>
        <dbReference type="EMBL" id="PMS25994.1"/>
    </source>
</evidence>
<dbReference type="AlphaFoldDB" id="A0A2N7W9C1"/>
<dbReference type="InterPro" id="IPR003615">
    <property type="entry name" value="HNH_nuc"/>
</dbReference>
<dbReference type="InterPro" id="IPR044925">
    <property type="entry name" value="His-Me_finger_sf"/>
</dbReference>
<name>A0A2N7W9C1_9BURK</name>
<dbReference type="SUPFAM" id="SSF54060">
    <property type="entry name" value="His-Me finger endonucleases"/>
    <property type="match status" value="1"/>
</dbReference>
<dbReference type="InterPro" id="IPR016177">
    <property type="entry name" value="DNA-bd_dom_sf"/>
</dbReference>